<dbReference type="Gene3D" id="2.60.120.10">
    <property type="entry name" value="Jelly Rolls"/>
    <property type="match status" value="1"/>
</dbReference>
<sequence>MTGTDWVPVAAEPAHGELFANRWCRVYQVDLTPGQVTLDHLHHQDTVYLIVRGGRFRSDNLYATSSPTRPGASTGALRTVGWLAGRLLSGWLRMPAGTVLWQPHRDHPVIHRVRVSAANREPIRMLGVELRGTGRAPRLRDQRGVRLECASERSATYRFDSPGRVRVPGHAVLTAIRGEVSMPGADPLRDGRTIWLDGPVELRLDPGTVAVATLLEG</sequence>
<comment type="caution">
    <text evidence="1">The sequence shown here is derived from an EMBL/GenBank/DDBJ whole genome shotgun (WGS) entry which is preliminary data.</text>
</comment>
<proteinExistence type="predicted"/>
<dbReference type="OrthoDB" id="4733157at2"/>
<protein>
    <recommendedName>
        <fullName evidence="3">Pirin family protein</fullName>
    </recommendedName>
</protein>
<evidence type="ECO:0008006" key="3">
    <source>
        <dbReference type="Google" id="ProtNLM"/>
    </source>
</evidence>
<keyword evidence="2" id="KW-1185">Reference proteome</keyword>
<gene>
    <name evidence="1" type="ORF">CGZ94_17785</name>
</gene>
<dbReference type="Proteomes" id="UP000215896">
    <property type="component" value="Unassembled WGS sequence"/>
</dbReference>
<organism evidence="1 2">
    <name type="scientific">Enemella evansiae</name>
    <dbReference type="NCBI Taxonomy" id="2016499"/>
    <lineage>
        <taxon>Bacteria</taxon>
        <taxon>Bacillati</taxon>
        <taxon>Actinomycetota</taxon>
        <taxon>Actinomycetes</taxon>
        <taxon>Propionibacteriales</taxon>
        <taxon>Propionibacteriaceae</taxon>
        <taxon>Enemella</taxon>
    </lineage>
</organism>
<dbReference type="EMBL" id="NMVO01000017">
    <property type="protein sequence ID" value="OYO09526.1"/>
    <property type="molecule type" value="Genomic_DNA"/>
</dbReference>
<dbReference type="AlphaFoldDB" id="A0A255G565"/>
<reference evidence="1 2" key="1">
    <citation type="submission" date="2017-07" db="EMBL/GenBank/DDBJ databases">
        <title>Draft whole genome sequences of clinical Proprionibacteriaceae strains.</title>
        <authorList>
            <person name="Bernier A.-M."/>
            <person name="Bernard K."/>
            <person name="Domingo M.-C."/>
        </authorList>
    </citation>
    <scope>NUCLEOTIDE SEQUENCE [LARGE SCALE GENOMIC DNA]</scope>
    <source>
        <strain evidence="1 2">NML 030167</strain>
    </source>
</reference>
<accession>A0A255G565</accession>
<evidence type="ECO:0000313" key="1">
    <source>
        <dbReference type="EMBL" id="OYO09526.1"/>
    </source>
</evidence>
<dbReference type="RefSeq" id="WP_094406488.1">
    <property type="nucleotide sequence ID" value="NZ_NMVO01000017.1"/>
</dbReference>
<name>A0A255G565_9ACTN</name>
<evidence type="ECO:0000313" key="2">
    <source>
        <dbReference type="Proteomes" id="UP000215896"/>
    </source>
</evidence>
<dbReference type="InterPro" id="IPR014710">
    <property type="entry name" value="RmlC-like_jellyroll"/>
</dbReference>